<keyword evidence="4" id="KW-0963">Cytoplasm</keyword>
<evidence type="ECO:0000256" key="8">
    <source>
        <dbReference type="ARBA" id="ARBA00022871"/>
    </source>
</evidence>
<reference evidence="18" key="1">
    <citation type="submission" date="2012-11" db="EMBL/GenBank/DDBJ databases">
        <authorList>
            <person name="Lucero-Rivera Y.E."/>
            <person name="Tovar-Ramirez D."/>
        </authorList>
    </citation>
    <scope>NUCLEOTIDE SEQUENCE</scope>
    <source>
        <tissue evidence="18">Salivary gland</tissue>
    </source>
</reference>
<keyword evidence="6" id="KW-0498">Mitosis</keyword>
<dbReference type="PANTHER" id="PTHR12955">
    <property type="entry name" value="SARCOMA ANTIGEN NY-SAR-95-RELATED"/>
    <property type="match status" value="1"/>
</dbReference>
<evidence type="ECO:0000256" key="2">
    <source>
        <dbReference type="ARBA" id="ARBA00004556"/>
    </source>
</evidence>
<accession>L7MMV9</accession>
<evidence type="ECO:0000256" key="7">
    <source>
        <dbReference type="ARBA" id="ARBA00022782"/>
    </source>
</evidence>
<evidence type="ECO:0000256" key="9">
    <source>
        <dbReference type="ARBA" id="ARBA00023054"/>
    </source>
</evidence>
<dbReference type="GO" id="GO:0051301">
    <property type="term" value="P:cell division"/>
    <property type="evidence" value="ECO:0007669"/>
    <property type="project" value="UniProtKB-KW"/>
</dbReference>
<dbReference type="GO" id="GO:0032039">
    <property type="term" value="C:integrator complex"/>
    <property type="evidence" value="ECO:0007669"/>
    <property type="project" value="TreeGrafter"/>
</dbReference>
<feature type="non-terminal residue" evidence="18">
    <location>
        <position position="706"/>
    </location>
</feature>
<keyword evidence="7" id="KW-0221">Differentiation</keyword>
<dbReference type="AlphaFoldDB" id="L7MMV9"/>
<comment type="similarity">
    <text evidence="15">Belongs to the Integrator subunit 13 family.</text>
</comment>
<dbReference type="GO" id="GO:0048471">
    <property type="term" value="C:perinuclear region of cytoplasm"/>
    <property type="evidence" value="ECO:0007669"/>
    <property type="project" value="UniProtKB-SubCell"/>
</dbReference>
<dbReference type="GO" id="GO:0051642">
    <property type="term" value="P:centrosome localization"/>
    <property type="evidence" value="ECO:0007669"/>
    <property type="project" value="TreeGrafter"/>
</dbReference>
<keyword evidence="10" id="KW-0539">Nucleus</keyword>
<organism evidence="18">
    <name type="scientific">Rhipicephalus pulchellus</name>
    <name type="common">Yellow backed tick</name>
    <name type="synonym">Dermacentor pulchellus</name>
    <dbReference type="NCBI Taxonomy" id="72859"/>
    <lineage>
        <taxon>Eukaryota</taxon>
        <taxon>Metazoa</taxon>
        <taxon>Ecdysozoa</taxon>
        <taxon>Arthropoda</taxon>
        <taxon>Chelicerata</taxon>
        <taxon>Arachnida</taxon>
        <taxon>Acari</taxon>
        <taxon>Parasitiformes</taxon>
        <taxon>Ixodida</taxon>
        <taxon>Ixodoidea</taxon>
        <taxon>Ixodidae</taxon>
        <taxon>Rhipicephalinae</taxon>
        <taxon>Rhipicephalus</taxon>
        <taxon>Rhipicephalus</taxon>
    </lineage>
</organism>
<sequence length="706" mass="78650">MTLPVSHKTVFVLDHSPYFLTSCQQHIEFDIFTKTRQPGIIPLAPISKSLWTCSVEAAFEYCRIVWDIFPTSKLIRFVVSGTSARYLNSWMQEDQSMSYLMAVMAQVGAPSEAGSSKDYNIITGLTAAIEALCECSEVQHECRTSLTETAGKMVNRGRIVCITSMKSDAEIRTLEERFYNILTEHNKLASGTDCLMPVHKCELVVLLTCPVNKEIDMTGFSKRDVGSVLSSEVHRCRSGRHLAVKLGYLVQIHYNLASTTVTGIPMKEEQNANSSANYDVELLHPAAAHTELFKTGFSNTEGVHVSTVKEGQAYETVTLKWCTPRSNSVELQYCTGAFRITPVDINSRKWCTPRSNSIELQYCTGAFRITPVDINSRPSSCLTNFLLSGRAVMLEMPRKSGSKVMSHMLASHGGEIYIHTLGTGRSTLEDPPSISEGCGGRVTDYRINDFGEFMKDNKLVPFNVGPNDRQELPIQRALKRLQRLTQYWPMVISHTTIFNMAAQLDPLLTLITKESLTPDEIIECKKVIYLLVSMESKGTALPVPTIGMRGKGPKREEQYRTMWNELENYIRMHCVTAEHNVILDCLLECRKPAEGDASGNNQKASITGIKKEKGLSGKDEKGEGKWSEVDLSWREGKFGDADKVDEGSCKPPSVKKARSSSGLDGDMLGSTNLLQLWRNKVSTENARRHVEFAGRLSGDSKVAKLY</sequence>
<protein>
    <recommendedName>
        <fullName evidence="3">Protein asunder</fullName>
    </recommendedName>
    <alternativeName>
        <fullName evidence="14">Cell cycle regulator Mat89Bb</fullName>
    </alternativeName>
    <alternativeName>
        <fullName evidence="13">Set apart in position or space protein</fullName>
    </alternativeName>
</protein>
<keyword evidence="11" id="KW-0469">Meiosis</keyword>
<evidence type="ECO:0000256" key="16">
    <source>
        <dbReference type="ARBA" id="ARBA00065185"/>
    </source>
</evidence>
<proteinExistence type="evidence at transcript level"/>
<dbReference type="GO" id="GO:0007346">
    <property type="term" value="P:regulation of mitotic cell cycle"/>
    <property type="evidence" value="ECO:0007669"/>
    <property type="project" value="TreeGrafter"/>
</dbReference>
<evidence type="ECO:0000256" key="12">
    <source>
        <dbReference type="ARBA" id="ARBA00023306"/>
    </source>
</evidence>
<dbReference type="Pfam" id="PF10221">
    <property type="entry name" value="Mat89Bb"/>
    <property type="match status" value="2"/>
</dbReference>
<dbReference type="InterPro" id="IPR019355">
    <property type="entry name" value="Cell_cycle_regulator_Mat89Bb"/>
</dbReference>
<keyword evidence="12" id="KW-0131">Cell cycle</keyword>
<evidence type="ECO:0000256" key="4">
    <source>
        <dbReference type="ARBA" id="ARBA00022490"/>
    </source>
</evidence>
<feature type="region of interest" description="Disordered" evidence="17">
    <location>
        <begin position="642"/>
        <end position="662"/>
    </location>
</feature>
<dbReference type="GO" id="GO:0051321">
    <property type="term" value="P:meiotic cell cycle"/>
    <property type="evidence" value="ECO:0007669"/>
    <property type="project" value="UniProtKB-KW"/>
</dbReference>
<evidence type="ECO:0000256" key="13">
    <source>
        <dbReference type="ARBA" id="ARBA00030658"/>
    </source>
</evidence>
<keyword evidence="8" id="KW-0744">Spermatogenesis</keyword>
<evidence type="ECO:0000256" key="14">
    <source>
        <dbReference type="ARBA" id="ARBA00032585"/>
    </source>
</evidence>
<keyword evidence="9" id="KW-0175">Coiled coil</keyword>
<name>L7MMV9_RHIPC</name>
<evidence type="ECO:0000256" key="6">
    <source>
        <dbReference type="ARBA" id="ARBA00022776"/>
    </source>
</evidence>
<dbReference type="EMBL" id="GACK01000135">
    <property type="protein sequence ID" value="JAA64899.1"/>
    <property type="molecule type" value="mRNA"/>
</dbReference>
<keyword evidence="5" id="KW-0132">Cell division</keyword>
<evidence type="ECO:0000256" key="1">
    <source>
        <dbReference type="ARBA" id="ARBA00004123"/>
    </source>
</evidence>
<dbReference type="GO" id="GO:0007283">
    <property type="term" value="P:spermatogenesis"/>
    <property type="evidence" value="ECO:0007669"/>
    <property type="project" value="UniProtKB-KW"/>
</dbReference>
<feature type="compositionally biased region" description="Basic and acidic residues" evidence="17">
    <location>
        <begin position="609"/>
        <end position="623"/>
    </location>
</feature>
<feature type="region of interest" description="Disordered" evidence="17">
    <location>
        <begin position="595"/>
        <end position="623"/>
    </location>
</feature>
<evidence type="ECO:0000256" key="17">
    <source>
        <dbReference type="SAM" id="MobiDB-lite"/>
    </source>
</evidence>
<evidence type="ECO:0000256" key="15">
    <source>
        <dbReference type="ARBA" id="ARBA00061603"/>
    </source>
</evidence>
<evidence type="ECO:0000256" key="11">
    <source>
        <dbReference type="ARBA" id="ARBA00023254"/>
    </source>
</evidence>
<comment type="subunit">
    <text evidence="16">Belongs to the multiprotein complex Integrator, at least composed of IntS1, IntS2, IntS3, IntS4, omd/IntS5, IntS6, defl/IntS7, IntS8, IntS9, IntS10, IntS11, IntS12, asun/IntS13, IntS14 and IntS15. The core complex associates with protein phosphatase 2A subunits mts/PP2A and Pp2A-29B, to form the Integrator-PP2A (INTAC) complex.</text>
</comment>
<reference evidence="18" key="2">
    <citation type="journal article" date="2015" name="J. Proteomics">
        <title>Sexual differences in the sialomes of the zebra tick, Rhipicephalus pulchellus.</title>
        <authorList>
            <person name="Tan A.W."/>
            <person name="Francischetti I.M."/>
            <person name="Slovak M."/>
            <person name="Kini R.M."/>
            <person name="Ribeiro J.M."/>
        </authorList>
    </citation>
    <scope>NUCLEOTIDE SEQUENCE</scope>
    <source>
        <tissue evidence="18">Salivary gland</tissue>
    </source>
</reference>
<dbReference type="GO" id="GO:0030154">
    <property type="term" value="P:cell differentiation"/>
    <property type="evidence" value="ECO:0007669"/>
    <property type="project" value="UniProtKB-KW"/>
</dbReference>
<evidence type="ECO:0000256" key="10">
    <source>
        <dbReference type="ARBA" id="ARBA00023242"/>
    </source>
</evidence>
<evidence type="ECO:0000256" key="3">
    <source>
        <dbReference type="ARBA" id="ARBA00020501"/>
    </source>
</evidence>
<dbReference type="PANTHER" id="PTHR12955:SF1">
    <property type="entry name" value="INTEGRATOR COMPLEX SUBUNIT 13"/>
    <property type="match status" value="1"/>
</dbReference>
<comment type="subcellular location">
    <subcellularLocation>
        <location evidence="2">Cytoplasm</location>
        <location evidence="2">Perinuclear region</location>
    </subcellularLocation>
    <subcellularLocation>
        <location evidence="1">Nucleus</location>
    </subcellularLocation>
</comment>
<evidence type="ECO:0000313" key="18">
    <source>
        <dbReference type="EMBL" id="JAA64899.1"/>
    </source>
</evidence>
<evidence type="ECO:0000256" key="5">
    <source>
        <dbReference type="ARBA" id="ARBA00022618"/>
    </source>
</evidence>